<dbReference type="GeneID" id="106154345"/>
<evidence type="ECO:0000256" key="2">
    <source>
        <dbReference type="ARBA" id="ARBA00009679"/>
    </source>
</evidence>
<dbReference type="Gene3D" id="2.40.50.140">
    <property type="entry name" value="Nucleic acid-binding proteins"/>
    <property type="match status" value="1"/>
</dbReference>
<dbReference type="InterPro" id="IPR056791">
    <property type="entry name" value="Znf_Mcm10_C"/>
</dbReference>
<dbReference type="InterPro" id="IPR015408">
    <property type="entry name" value="Znf_Mcm10/DnaG"/>
</dbReference>
<feature type="compositionally biased region" description="Polar residues" evidence="9">
    <location>
        <begin position="28"/>
        <end position="44"/>
    </location>
</feature>
<keyword evidence="4" id="KW-0235">DNA replication</keyword>
<dbReference type="GO" id="GO:0043596">
    <property type="term" value="C:nuclear replication fork"/>
    <property type="evidence" value="ECO:0007669"/>
    <property type="project" value="TreeGrafter"/>
</dbReference>
<reference evidence="12" key="1">
    <citation type="submission" date="2025-08" db="UniProtKB">
        <authorList>
            <consortium name="RefSeq"/>
        </authorList>
    </citation>
    <scope>IDENTIFICATION</scope>
    <source>
        <tissue evidence="12">Gonads</tissue>
    </source>
</reference>
<dbReference type="SMART" id="SM01280">
    <property type="entry name" value="Mcm10"/>
    <property type="match status" value="1"/>
</dbReference>
<dbReference type="FunCoup" id="A0A1S3HDL2">
    <property type="interactions" value="975"/>
</dbReference>
<gene>
    <name evidence="12" type="primary">LOC106154345</name>
</gene>
<dbReference type="GO" id="GO:0008270">
    <property type="term" value="F:zinc ion binding"/>
    <property type="evidence" value="ECO:0007669"/>
    <property type="project" value="UniProtKB-KW"/>
</dbReference>
<organism evidence="11 12">
    <name type="scientific">Lingula anatina</name>
    <name type="common">Brachiopod</name>
    <name type="synonym">Lingula unguis</name>
    <dbReference type="NCBI Taxonomy" id="7574"/>
    <lineage>
        <taxon>Eukaryota</taxon>
        <taxon>Metazoa</taxon>
        <taxon>Spiralia</taxon>
        <taxon>Lophotrochozoa</taxon>
        <taxon>Brachiopoda</taxon>
        <taxon>Linguliformea</taxon>
        <taxon>Lingulata</taxon>
        <taxon>Lingulida</taxon>
        <taxon>Linguloidea</taxon>
        <taxon>Lingulidae</taxon>
        <taxon>Lingula</taxon>
    </lineage>
</organism>
<dbReference type="GO" id="GO:0006270">
    <property type="term" value="P:DNA replication initiation"/>
    <property type="evidence" value="ECO:0007669"/>
    <property type="project" value="InterPro"/>
</dbReference>
<keyword evidence="8" id="KW-0539">Nucleus</keyword>
<dbReference type="InParanoid" id="A0A1S3HDL2"/>
<accession>A0A1S3HDL2</accession>
<dbReference type="InterPro" id="IPR055065">
    <property type="entry name" value="OB_MCM10"/>
</dbReference>
<evidence type="ECO:0000313" key="11">
    <source>
        <dbReference type="Proteomes" id="UP000085678"/>
    </source>
</evidence>
<feature type="compositionally biased region" description="Polar residues" evidence="9">
    <location>
        <begin position="675"/>
        <end position="687"/>
    </location>
</feature>
<evidence type="ECO:0000256" key="4">
    <source>
        <dbReference type="ARBA" id="ARBA00022705"/>
    </source>
</evidence>
<feature type="domain" description="Replication factor Mcm10 C-terminal" evidence="10">
    <location>
        <begin position="617"/>
        <end position="945"/>
    </location>
</feature>
<evidence type="ECO:0000256" key="9">
    <source>
        <dbReference type="SAM" id="MobiDB-lite"/>
    </source>
</evidence>
<feature type="compositionally biased region" description="Basic and acidic residues" evidence="9">
    <location>
        <begin position="196"/>
        <end position="209"/>
    </location>
</feature>
<name>A0A1S3HDL2_LINAN</name>
<evidence type="ECO:0000256" key="1">
    <source>
        <dbReference type="ARBA" id="ARBA00004123"/>
    </source>
</evidence>
<keyword evidence="6" id="KW-0863">Zinc-finger</keyword>
<dbReference type="OrthoDB" id="6093546at2759"/>
<dbReference type="RefSeq" id="XP_013384123.1">
    <property type="nucleotide sequence ID" value="XM_013528669.1"/>
</dbReference>
<proteinExistence type="inferred from homology"/>
<evidence type="ECO:0000256" key="5">
    <source>
        <dbReference type="ARBA" id="ARBA00022723"/>
    </source>
</evidence>
<dbReference type="Proteomes" id="UP000085678">
    <property type="component" value="Unplaced"/>
</dbReference>
<feature type="compositionally biased region" description="Basic and acidic residues" evidence="9">
    <location>
        <begin position="240"/>
        <end position="261"/>
    </location>
</feature>
<dbReference type="Pfam" id="PF22379">
    <property type="entry name" value="OB_MCM10"/>
    <property type="match status" value="1"/>
</dbReference>
<protein>
    <recommendedName>
        <fullName evidence="3">Protein MCM10 homolog</fullName>
    </recommendedName>
</protein>
<feature type="compositionally biased region" description="Acidic residues" evidence="9">
    <location>
        <begin position="262"/>
        <end position="271"/>
    </location>
</feature>
<keyword evidence="11" id="KW-1185">Reference proteome</keyword>
<dbReference type="InterPro" id="IPR012340">
    <property type="entry name" value="NA-bd_OB-fold"/>
</dbReference>
<dbReference type="InterPro" id="IPR040184">
    <property type="entry name" value="Mcm10"/>
</dbReference>
<feature type="compositionally biased region" description="Basic and acidic residues" evidence="9">
    <location>
        <begin position="135"/>
        <end position="169"/>
    </location>
</feature>
<dbReference type="Pfam" id="PF09332">
    <property type="entry name" value="Mcm10"/>
    <property type="match status" value="1"/>
</dbReference>
<evidence type="ECO:0000256" key="6">
    <source>
        <dbReference type="ARBA" id="ARBA00022771"/>
    </source>
</evidence>
<dbReference type="PANTHER" id="PTHR13454:SF11">
    <property type="entry name" value="PROTEIN MCM10 HOMOLOG"/>
    <property type="match status" value="1"/>
</dbReference>
<keyword evidence="7" id="KW-0862">Zinc</keyword>
<keyword evidence="5" id="KW-0479">Metal-binding</keyword>
<dbReference type="GO" id="GO:0003688">
    <property type="term" value="F:DNA replication origin binding"/>
    <property type="evidence" value="ECO:0007669"/>
    <property type="project" value="TreeGrafter"/>
</dbReference>
<evidence type="ECO:0000313" key="12">
    <source>
        <dbReference type="RefSeq" id="XP_013384123.1"/>
    </source>
</evidence>
<comment type="similarity">
    <text evidence="2">Belongs to the MCM10 family.</text>
</comment>
<feature type="compositionally biased region" description="Basic and acidic residues" evidence="9">
    <location>
        <begin position="756"/>
        <end position="774"/>
    </location>
</feature>
<evidence type="ECO:0000256" key="7">
    <source>
        <dbReference type="ARBA" id="ARBA00022833"/>
    </source>
</evidence>
<feature type="region of interest" description="Disordered" evidence="9">
    <location>
        <begin position="663"/>
        <end position="798"/>
    </location>
</feature>
<dbReference type="Pfam" id="PF24863">
    <property type="entry name" value="zf-CCCH_Mcm10"/>
    <property type="match status" value="1"/>
</dbReference>
<dbReference type="AlphaFoldDB" id="A0A1S3HDL2"/>
<evidence type="ECO:0000256" key="8">
    <source>
        <dbReference type="ARBA" id="ARBA00023242"/>
    </source>
</evidence>
<dbReference type="Pfam" id="PF09329">
    <property type="entry name" value="zf-primase"/>
    <property type="match status" value="1"/>
</dbReference>
<dbReference type="InterPro" id="IPR015411">
    <property type="entry name" value="Rep_factor_Mcm10_C"/>
</dbReference>
<evidence type="ECO:0000256" key="3">
    <source>
        <dbReference type="ARBA" id="ARBA00017770"/>
    </source>
</evidence>
<feature type="compositionally biased region" description="Polar residues" evidence="9">
    <location>
        <begin position="775"/>
        <end position="786"/>
    </location>
</feature>
<evidence type="ECO:0000259" key="10">
    <source>
        <dbReference type="SMART" id="SM01280"/>
    </source>
</evidence>
<feature type="region of interest" description="Disordered" evidence="9">
    <location>
        <begin position="181"/>
        <end position="337"/>
    </location>
</feature>
<dbReference type="PANTHER" id="PTHR13454">
    <property type="entry name" value="PROTEIN MCM10 HOMOLOG"/>
    <property type="match status" value="1"/>
</dbReference>
<dbReference type="STRING" id="7574.A0A1S3HDL2"/>
<feature type="compositionally biased region" description="Basic and acidic residues" evidence="9">
    <location>
        <begin position="45"/>
        <end position="63"/>
    </location>
</feature>
<feature type="compositionally biased region" description="Polar residues" evidence="9">
    <location>
        <begin position="183"/>
        <end position="194"/>
    </location>
</feature>
<comment type="subcellular location">
    <subcellularLocation>
        <location evidence="1">Nucleus</location>
    </subcellularLocation>
</comment>
<feature type="region of interest" description="Disordered" evidence="9">
    <location>
        <begin position="18"/>
        <end position="169"/>
    </location>
</feature>
<dbReference type="FunFam" id="2.40.50.140:FF:000174">
    <property type="entry name" value="DNA replication licensing factor mcm10"/>
    <property type="match status" value="1"/>
</dbReference>
<dbReference type="GO" id="GO:0003697">
    <property type="term" value="F:single-stranded DNA binding"/>
    <property type="evidence" value="ECO:0007669"/>
    <property type="project" value="InterPro"/>
</dbReference>
<sequence length="946" mass="106383">MSGDECDLDELTAFLEEDSDLEDKASEQPIQTTPSDASVINNNDTRTKTEKNDHFTDATRDKSTNFTTKTNDGDKELEGNSFTKESEAEMGGLSQNATDDDNIFGESKQDLTEAELQALLDDSDLEEQGPVTQRDTNKEFMSKSLNDQEEKEKKNDISDKEDLAAELARMKEKMRLMEEQLKNHSQATPESVQISEKMKAKPRQLKDLDNNIFFPESGEKGRVVSPKQTLSHTSAKKNVLKKEMLTEEKPDNAETDGKFFPDSDDSDWEGMDGEKSSLSKEGKDIKKLIKTGQRERQAHNPKYDMSAIPKAKESKSWKAAVKSTPDGATSSLPRQVDNDKADSYNGIRVINPLISSSLLKTRMDGRRLIKLSQVHRRVGTREMEGDWVTTGVVVSKSETRLSGNGKNFVIWKLSDLEDCDKIVSFFLFGEVYKHLWKTETGKVIAVLNPSIMPASEKKQNSFDVSFTVDNYQKVMMLGMSKDMGRCRAKTKSGQDCSNFINKSQGEFCTYHVQYGYKKTCSQRVELQASYTGPQPKAYEKKCRQKNEGTYFYGGQTYTTASVKTQKKKDKVSIQTLKQHNMKEGKATTMSFLHPIQPQDEAKLKALSDKQKALHDLISTPSAGALNFVKHLEKKDGIEARAKAEKQNKPIISITPKQLLQQTQREHAERMKRQKTLSGTTGVPQQHVNPLDCVPQLGKGLGGDKGEIFLEDSPLQRPLSARRNDSVAAAKKKAVAKVQAKGGLERQDPNAIKKKKSPETLEAKRKRFAKEEATKETGSGQNGNSTEPPKKRSRLLGDLDPNSEEFKRLLNAKSSHSGAVSEIEMEQQEKYFGELEKREKYEDKMSNTLEVKCSVVVCKQCKYMAQSAADRCKEEGHTLVRKEAMKKFFKCVPCGKRTIAFGMLPTKNCSGCGEFKYEKTSMWKEKKGPLLDSEKLLLRGVEEKFLR</sequence>
<feature type="compositionally biased region" description="Basic and acidic residues" evidence="9">
    <location>
        <begin position="272"/>
        <end position="302"/>
    </location>
</feature>
<dbReference type="KEGG" id="lak:106154345"/>